<dbReference type="SUPFAM" id="SSF52058">
    <property type="entry name" value="L domain-like"/>
    <property type="match status" value="1"/>
</dbReference>
<feature type="compositionally biased region" description="Polar residues" evidence="1">
    <location>
        <begin position="62"/>
        <end position="72"/>
    </location>
</feature>
<dbReference type="RefSeq" id="WP_118049346.1">
    <property type="nucleotide sequence ID" value="NZ_CABJFK010000007.1"/>
</dbReference>
<evidence type="ECO:0000313" key="4">
    <source>
        <dbReference type="EMBL" id="RHE39505.1"/>
    </source>
</evidence>
<dbReference type="EMBL" id="QSKF01000007">
    <property type="protein sequence ID" value="RHE39505.1"/>
    <property type="molecule type" value="Genomic_DNA"/>
</dbReference>
<feature type="region of interest" description="Disordered" evidence="1">
    <location>
        <begin position="50"/>
        <end position="104"/>
    </location>
</feature>
<feature type="domain" description="Fibronectin type-III" evidence="3">
    <location>
        <begin position="1701"/>
        <end position="1791"/>
    </location>
</feature>
<dbReference type="SUPFAM" id="SSF49265">
    <property type="entry name" value="Fibronectin type III"/>
    <property type="match status" value="1"/>
</dbReference>
<dbReference type="PANTHER" id="PTHR45661">
    <property type="entry name" value="SURFACE ANTIGEN"/>
    <property type="match status" value="1"/>
</dbReference>
<feature type="compositionally biased region" description="Acidic residues" evidence="1">
    <location>
        <begin position="82"/>
        <end position="104"/>
    </location>
</feature>
<accession>A0A414J4X6</accession>
<sequence length="1791" mass="197156">MKKRIIAMLLAGMMVLNSAVVYADADITGDYTTYADTFDGEDEVAVQSETAEENKFADDNESINVNETSEAENNADVAFTDGDTDEVEITEENPTDVSSQDETDENTEIEFAEAEDIFSENEVAVQTGETITASGTLATGVNWSLSDVGNLQFSGSGAIEKDNGQDNYPWDMTQVFTVTIQNGITEIGSGAFADGTNLTNVAISADTLQTVSADAFQNCSKAETDLYYSGNAPTVIPAFTGTAKVSVYYKEADVTWTDAFRAAYTDVTWEPCCTINGTMANTHHTYVRTNDEMQIQTDGKNYPTKDNTAYYDATCSVCGNVGKDYNNCINCIDTTELQSDHPYNTETSTDWTVSMEGAEEIILTFDAKTKFETNYDDFFYIYKEDGELYQKFINDQLAGKTVIVPGSSVTLRLTTDYSTDDWGFAVTKAYGTTHKWDAGVITKPAERDQTGTMKKTCQKCGEVVEEVIPAPYIVCGNDTNISNFFWGITPDHVLELSVESGSGENNGYSWQGKQDGHQITSAPWGEYENIIEGVRVKKGIPYVASCSFYGLTKLKWAEIDDSVTYINSNAFEACTALKRVKLSENLRSINSGAFSGCKALEEISFPESVTTIASGAFYGCSSLSSIKIPSNLNNCESSAFSGCTNLQKIYIEDLSQWLNMKEGPSFSSLKPDPRMKLEYYVGGKALENLVIPQDVTRIRKEAFTHGHNIKKVTFHENIEYIDENAFSDCENLELESDKLPNYLKNIGKGAFQYCEKISRVAIPASVTYIGDSAFSGCSGMTQCLFAEDIKLDKISYQTFYGCRNLEKIAIPSSVTTIEEAAFEGCGSLEKITIPSSVTTIEGRAFFLCKSLEKINIPENIISIGDYVFDGCSNLKEVKFEKESKLETIGDGAFWWCAIRSIRIPAGVTSIGEKALAVSNLVDITFMGDFGDFNSMFEMGEYTARTITYYACNSTWTSSAAQKFFSNQNNVTQNPIHMSEDYTVITPATCTTDGEKSFTCDKCGQASTGVIPATGHKLTVKEHKDATCNEKGYDVQVCSVCNEEIRTELEIDLNAHKYDEGKVIEPTCSRDGYTVYTCTVCGNTKRENIIPHKEHVIEDIVVPATCQNQGYTRHQCKNCGYSYDDTWTEASDHAYEATVKAPACTERGYTVYTCKNCGYTYTDNYVGASGHKYTKKVVEPTCVSRGYTENICDVCGNEYVSDYKSATGHTYKRTVKEPTCTEEGYTLLTCKNCDYETKSDRRRAKGHNYEETITESTCTTKGFITYTCTDCGDSHKGKETDLAPHKWDKGTVTKQATYLLNGTIEYKCADCDAEYTEEIPMLGQTALSNCTVTLSYRKTAYDGKEKTPKVTVKNSNGIVSEDDYTVTYANNINAGNAKVIVAAKTGDVSIKGTVEKGFTIAKAKQSVSAASMDEQIHVKTSTEIQVDGIGDISLETSTPDLIDIEETTVTGKKAGLALIKVTASGDANHEEASTMAAVGVNEKHVTEQIIENQKTLENGDVEYDEVQKCTLCKEEISRTTRTLKNIKSCEVKLAASTYIYDGKEVKPEVTVLLEDTTLSEGTDYRLEYQDNNRVGEASVSVTGIGNYTDTQTVPFRIVEKPKQPAAPVVEKLDTVNITSIANAKKGIKLTWNRVSGAQGYIIYRAYGKGGYKAIKTVTNGATAAYTDTGATTNGGKYTYAVCAYKGSIKGAYVGKTYYYLKQNRISSVKNNASKKATVKWTRNTKANGYQVNYKTGKKQKTITVKSNKTLNKVLKSLKKKATYSVKVRSYKKVSGVTYYSEWSSAKKVKIKK</sequence>
<dbReference type="InterPro" id="IPR035914">
    <property type="entry name" value="Sperma_CUB_dom_sf"/>
</dbReference>
<dbReference type="InterPro" id="IPR053139">
    <property type="entry name" value="Surface_bspA-like"/>
</dbReference>
<feature type="signal peptide" evidence="2">
    <location>
        <begin position="1"/>
        <end position="23"/>
    </location>
</feature>
<protein>
    <recommendedName>
        <fullName evidence="3">Fibronectin type-III domain-containing protein</fullName>
    </recommendedName>
</protein>
<dbReference type="Gene3D" id="2.60.120.290">
    <property type="entry name" value="Spermadhesin, CUB domain"/>
    <property type="match status" value="1"/>
</dbReference>
<evidence type="ECO:0000256" key="1">
    <source>
        <dbReference type="SAM" id="MobiDB-lite"/>
    </source>
</evidence>
<dbReference type="InterPro" id="IPR032675">
    <property type="entry name" value="LRR_dom_sf"/>
</dbReference>
<dbReference type="InterPro" id="IPR036116">
    <property type="entry name" value="FN3_sf"/>
</dbReference>
<gene>
    <name evidence="4" type="ORF">DW740_09705</name>
</gene>
<dbReference type="PANTHER" id="PTHR45661:SF3">
    <property type="entry name" value="IG-LIKE DOMAIN-CONTAINING PROTEIN"/>
    <property type="match status" value="1"/>
</dbReference>
<dbReference type="Pfam" id="PF13306">
    <property type="entry name" value="LRR_5"/>
    <property type="match status" value="4"/>
</dbReference>
<dbReference type="Gene3D" id="2.60.40.10">
    <property type="entry name" value="Immunoglobulins"/>
    <property type="match status" value="2"/>
</dbReference>
<dbReference type="PROSITE" id="PS50853">
    <property type="entry name" value="FN3"/>
    <property type="match status" value="1"/>
</dbReference>
<evidence type="ECO:0000313" key="5">
    <source>
        <dbReference type="Proteomes" id="UP000283745"/>
    </source>
</evidence>
<organism evidence="4 5">
    <name type="scientific">Blautia obeum</name>
    <dbReference type="NCBI Taxonomy" id="40520"/>
    <lineage>
        <taxon>Bacteria</taxon>
        <taxon>Bacillati</taxon>
        <taxon>Bacillota</taxon>
        <taxon>Clostridia</taxon>
        <taxon>Lachnospirales</taxon>
        <taxon>Lachnospiraceae</taxon>
        <taxon>Blautia</taxon>
    </lineage>
</organism>
<name>A0A414J4X6_9FIRM</name>
<dbReference type="Proteomes" id="UP000283745">
    <property type="component" value="Unassembled WGS sequence"/>
</dbReference>
<keyword evidence="2" id="KW-0732">Signal</keyword>
<dbReference type="InterPro" id="IPR003961">
    <property type="entry name" value="FN3_dom"/>
</dbReference>
<dbReference type="InterPro" id="IPR026906">
    <property type="entry name" value="LRR_5"/>
</dbReference>
<evidence type="ECO:0000259" key="3">
    <source>
        <dbReference type="PROSITE" id="PS50853"/>
    </source>
</evidence>
<dbReference type="SUPFAM" id="SSF49854">
    <property type="entry name" value="Spermadhesin, CUB domain"/>
    <property type="match status" value="1"/>
</dbReference>
<evidence type="ECO:0000256" key="2">
    <source>
        <dbReference type="SAM" id="SignalP"/>
    </source>
</evidence>
<dbReference type="InterPro" id="IPR013783">
    <property type="entry name" value="Ig-like_fold"/>
</dbReference>
<dbReference type="Gene3D" id="3.80.10.10">
    <property type="entry name" value="Ribonuclease Inhibitor"/>
    <property type="match status" value="3"/>
</dbReference>
<proteinExistence type="predicted"/>
<comment type="caution">
    <text evidence="4">The sequence shown here is derived from an EMBL/GenBank/DDBJ whole genome shotgun (WGS) entry which is preliminary data.</text>
</comment>
<reference evidence="4 5" key="1">
    <citation type="submission" date="2018-08" db="EMBL/GenBank/DDBJ databases">
        <title>A genome reference for cultivated species of the human gut microbiota.</title>
        <authorList>
            <person name="Zou Y."/>
            <person name="Xue W."/>
            <person name="Luo G."/>
        </authorList>
    </citation>
    <scope>NUCLEOTIDE SEQUENCE [LARGE SCALE GENOMIC DNA]</scope>
    <source>
        <strain evidence="4 5">AM28-23</strain>
    </source>
</reference>
<dbReference type="CDD" id="cd00063">
    <property type="entry name" value="FN3"/>
    <property type="match status" value="1"/>
</dbReference>
<feature type="chain" id="PRO_5039473019" description="Fibronectin type-III domain-containing protein" evidence="2">
    <location>
        <begin position="24"/>
        <end position="1791"/>
    </location>
</feature>